<protein>
    <submittedName>
        <fullName evidence="2">Uncharacterized protein</fullName>
    </submittedName>
</protein>
<feature type="region of interest" description="Disordered" evidence="1">
    <location>
        <begin position="214"/>
        <end position="271"/>
    </location>
</feature>
<dbReference type="RefSeq" id="WP_254422260.1">
    <property type="nucleotide sequence ID" value="NZ_BAAAJB010000040.1"/>
</dbReference>
<evidence type="ECO:0000313" key="2">
    <source>
        <dbReference type="EMBL" id="USY23606.1"/>
    </source>
</evidence>
<organism evidence="2 3">
    <name type="scientific">Nocardiopsis exhalans</name>
    <dbReference type="NCBI Taxonomy" id="163604"/>
    <lineage>
        <taxon>Bacteria</taxon>
        <taxon>Bacillati</taxon>
        <taxon>Actinomycetota</taxon>
        <taxon>Actinomycetes</taxon>
        <taxon>Streptosporangiales</taxon>
        <taxon>Nocardiopsidaceae</taxon>
        <taxon>Nocardiopsis</taxon>
    </lineage>
</organism>
<evidence type="ECO:0000313" key="3">
    <source>
        <dbReference type="Proteomes" id="UP001055940"/>
    </source>
</evidence>
<proteinExistence type="predicted"/>
<feature type="compositionally biased region" description="Basic and acidic residues" evidence="1">
    <location>
        <begin position="242"/>
        <end position="260"/>
    </location>
</feature>
<keyword evidence="3" id="KW-1185">Reference proteome</keyword>
<dbReference type="Proteomes" id="UP001055940">
    <property type="component" value="Plasmid unnamed1"/>
</dbReference>
<geneLocation type="plasmid" evidence="2 3">
    <name>unnamed1</name>
</geneLocation>
<evidence type="ECO:0000256" key="1">
    <source>
        <dbReference type="SAM" id="MobiDB-lite"/>
    </source>
</evidence>
<sequence length="412" mass="45615">MNGTDTQTRTATVHTASVEWELTGEEMKATVARLEAANQRATDRGLSGRYSWTIDPEHHTRTRHVCLGDGEGPEAYDVQVQTITVTGQVPSFGGWQVLARFHQDAEGVATYHAEPGFEFDPEAYDPAQCDYCRIRRERTKTYVLAHAESGQVTQVGSSCLADFLGVNVSPAVIEASGSLFGDVEEATHSGGYGEDTHPVPVVLAIAAAAVRRAGWTPRSTDDPRATPTADLVSDALNGRSRSAQELREALRPTETDHETARQAQAWTQDHEGDSEYIQNLRAVMSADNVSPRNLGLAVSAVGTYQRAQEAERDRQAAKSSQWVGEVKQRQERTLTVLNVRTIEREAYHYYDSGLSWLVTFADTDGNRFKWFASKEPEFETGQTVTGKATIKEHTTYREVKETVLTRCKFEVN</sequence>
<name>A0ABY5DJT9_9ACTN</name>
<keyword evidence="2" id="KW-0614">Plasmid</keyword>
<accession>A0ABY5DJT9</accession>
<reference evidence="2" key="1">
    <citation type="submission" date="2022-06" db="EMBL/GenBank/DDBJ databases">
        <authorList>
            <person name="Ping M."/>
        </authorList>
    </citation>
    <scope>NUCLEOTIDE SEQUENCE</scope>
    <source>
        <strain evidence="2">JCM11759T</strain>
        <plasmid evidence="2">unnamed1</plasmid>
    </source>
</reference>
<dbReference type="EMBL" id="CP099838">
    <property type="protein sequence ID" value="USY23606.1"/>
    <property type="molecule type" value="Genomic_DNA"/>
</dbReference>
<gene>
    <name evidence="2" type="ORF">NE857_33800</name>
</gene>